<dbReference type="RefSeq" id="YP_009480792.1">
    <property type="nucleotide sequence ID" value="NC_037665.1"/>
</dbReference>
<evidence type="ECO:0000313" key="1">
    <source>
        <dbReference type="EMBL" id="AVK76796.1"/>
    </source>
</evidence>
<dbReference type="GeneID" id="36841251"/>
<gene>
    <name evidence="1" type="ORF">pmac_cds_108</name>
</gene>
<reference evidence="1" key="1">
    <citation type="journal article" date="2018" name="Nat. Commun.">
        <title>Diversity and evolution of the emerging Pandoraviridae family.</title>
        <authorList>
            <person name="Legendre M."/>
            <person name="Fabre E."/>
            <person name="Poirot O."/>
            <person name="Jeudy S."/>
            <person name="Lartigue A."/>
            <person name="Alempic J.M."/>
            <person name="Beucher L."/>
            <person name="Philippe N."/>
            <person name="Bertaux L."/>
            <person name="Christo-Foroux E."/>
            <person name="Labadie K."/>
            <person name="Coute Y."/>
            <person name="Abergel C."/>
            <person name="Claverie J.M."/>
        </authorList>
    </citation>
    <scope>NUCLEOTIDE SEQUENCE [LARGE SCALE GENOMIC DNA]</scope>
    <source>
        <strain evidence="1">Macleodensis</strain>
    </source>
</reference>
<dbReference type="Proteomes" id="UP000249758">
    <property type="component" value="Segment"/>
</dbReference>
<accession>A0A2U7UED2</accession>
<organism evidence="1">
    <name type="scientific">Pandoravirus macleodensis</name>
    <dbReference type="NCBI Taxonomy" id="2107707"/>
    <lineage>
        <taxon>Viruses</taxon>
        <taxon>Pandoravirus</taxon>
    </lineage>
</organism>
<name>A0A2U7UED2_9VIRU</name>
<sequence>MHMVSQQHVERFKAEHHRFEVLSEVFAAFVETNIHQGKHYAFDALLEIKEKILFLFEYAGASYLATVDCEQWPDGPRVSIRLANGTFFYVPKYDHHLVGRHDGNDWVALSLDQSLSLCKSIVDTVRPRFDRAKVFYSFKAQKTEFLFYERDLTLAIHFEPGCPHTEDEVLPRSYGEPVPVEQ</sequence>
<proteinExistence type="predicted"/>
<dbReference type="KEGG" id="vg:36841251"/>
<protein>
    <submittedName>
        <fullName evidence="1">Uncharacterized protein</fullName>
    </submittedName>
</protein>
<dbReference type="EMBL" id="MG011691">
    <property type="protein sequence ID" value="AVK76796.1"/>
    <property type="molecule type" value="Genomic_DNA"/>
</dbReference>